<accession>A0ABS7DPZ6</accession>
<proteinExistence type="predicted"/>
<organism evidence="1 2">
    <name type="scientific">Caproiciproducens faecalis</name>
    <dbReference type="NCBI Taxonomy" id="2820301"/>
    <lineage>
        <taxon>Bacteria</taxon>
        <taxon>Bacillati</taxon>
        <taxon>Bacillota</taxon>
        <taxon>Clostridia</taxon>
        <taxon>Eubacteriales</taxon>
        <taxon>Acutalibacteraceae</taxon>
        <taxon>Caproiciproducens</taxon>
    </lineage>
</organism>
<gene>
    <name evidence="1" type="ORF">J5W02_08650</name>
</gene>
<protein>
    <recommendedName>
        <fullName evidence="3">Fibronectin type-III domain-containing protein</fullName>
    </recommendedName>
</protein>
<dbReference type="RefSeq" id="WP_219965256.1">
    <property type="nucleotide sequence ID" value="NZ_JAGFNZ010000002.1"/>
</dbReference>
<evidence type="ECO:0000313" key="1">
    <source>
        <dbReference type="EMBL" id="MBW7572885.1"/>
    </source>
</evidence>
<name>A0ABS7DPZ6_9FIRM</name>
<reference evidence="1 2" key="1">
    <citation type="submission" date="2021-03" db="EMBL/GenBank/DDBJ databases">
        <title>Caproiciproducens sp. nov. isolated from feces of cow.</title>
        <authorList>
            <person name="Choi J.-Y."/>
        </authorList>
    </citation>
    <scope>NUCLEOTIDE SEQUENCE [LARGE SCALE GENOMIC DNA]</scope>
    <source>
        <strain evidence="1 2">AGMB10547</strain>
    </source>
</reference>
<evidence type="ECO:0008006" key="3">
    <source>
        <dbReference type="Google" id="ProtNLM"/>
    </source>
</evidence>
<keyword evidence="2" id="KW-1185">Reference proteome</keyword>
<sequence length="228" mass="25595">MKIENGTDYYVQVKAVGKIGQATGLYETLPGQKPIVNNIITIGTTPPEQLKAGEKWGLYGIIDCEQADPIAIVKTGVLEPVVVPYDRSRTFEEHADAFLSNTHVADFVNNNFQHGDSQFYTPVVTYTEQNGKYGLIIRDWRRSKSESYPWALNSVLSVFVYFLGHDAGESLWAYYDDFKTTHVTVPSANYGFADSNPNGNTGTFTYKDGAQVDYDYQNGYLTVLFHDR</sequence>
<evidence type="ECO:0000313" key="2">
    <source>
        <dbReference type="Proteomes" id="UP000719942"/>
    </source>
</evidence>
<dbReference type="Proteomes" id="UP000719942">
    <property type="component" value="Unassembled WGS sequence"/>
</dbReference>
<dbReference type="EMBL" id="JAGFNZ010000002">
    <property type="protein sequence ID" value="MBW7572885.1"/>
    <property type="molecule type" value="Genomic_DNA"/>
</dbReference>
<comment type="caution">
    <text evidence="1">The sequence shown here is derived from an EMBL/GenBank/DDBJ whole genome shotgun (WGS) entry which is preliminary data.</text>
</comment>